<evidence type="ECO:0000256" key="7">
    <source>
        <dbReference type="ARBA" id="ARBA00022801"/>
    </source>
</evidence>
<dbReference type="AlphaFoldDB" id="A0A093PG02"/>
<keyword evidence="4" id="KW-0548">Nucleotidyltransferase</keyword>
<evidence type="ECO:0000256" key="2">
    <source>
        <dbReference type="ARBA" id="ARBA00012180"/>
    </source>
</evidence>
<dbReference type="GO" id="GO:0004523">
    <property type="term" value="F:RNA-DNA hybrid ribonuclease activity"/>
    <property type="evidence" value="ECO:0007669"/>
    <property type="project" value="UniProtKB-EC"/>
</dbReference>
<dbReference type="InterPro" id="IPR000477">
    <property type="entry name" value="RT_dom"/>
</dbReference>
<dbReference type="GO" id="GO:0003964">
    <property type="term" value="F:RNA-directed DNA polymerase activity"/>
    <property type="evidence" value="ECO:0007669"/>
    <property type="project" value="UniProtKB-KW"/>
</dbReference>
<evidence type="ECO:0000256" key="3">
    <source>
        <dbReference type="ARBA" id="ARBA00022679"/>
    </source>
</evidence>
<dbReference type="PANTHER" id="PTHR41694">
    <property type="entry name" value="ENDOGENOUS RETROVIRUS GROUP K MEMBER POL PROTEIN"/>
    <property type="match status" value="1"/>
</dbReference>
<proteinExistence type="inferred from homology"/>
<dbReference type="InterPro" id="IPR043502">
    <property type="entry name" value="DNA/RNA_pol_sf"/>
</dbReference>
<dbReference type="Proteomes" id="UP000053258">
    <property type="component" value="Unassembled WGS sequence"/>
</dbReference>
<evidence type="ECO:0000256" key="6">
    <source>
        <dbReference type="ARBA" id="ARBA00022759"/>
    </source>
</evidence>
<comment type="similarity">
    <text evidence="1">Belongs to the beta type-B retroviral polymerase family. HERV class-II K(HML-2) pol subfamily.</text>
</comment>
<evidence type="ECO:0000313" key="11">
    <source>
        <dbReference type="Proteomes" id="UP000053258"/>
    </source>
</evidence>
<dbReference type="SUPFAM" id="SSF56672">
    <property type="entry name" value="DNA/RNA polymerases"/>
    <property type="match status" value="1"/>
</dbReference>
<dbReference type="InterPro" id="IPR010661">
    <property type="entry name" value="RVT_thumb"/>
</dbReference>
<dbReference type="Gene3D" id="3.30.70.270">
    <property type="match status" value="2"/>
</dbReference>
<evidence type="ECO:0000313" key="10">
    <source>
        <dbReference type="EMBL" id="KFW75833.1"/>
    </source>
</evidence>
<accession>A0A093PG02</accession>
<evidence type="ECO:0000259" key="9">
    <source>
        <dbReference type="PROSITE" id="PS50878"/>
    </source>
</evidence>
<evidence type="ECO:0000256" key="5">
    <source>
        <dbReference type="ARBA" id="ARBA00022722"/>
    </source>
</evidence>
<dbReference type="Pfam" id="PF06817">
    <property type="entry name" value="RVT_thumb"/>
    <property type="match status" value="1"/>
</dbReference>
<dbReference type="EMBL" id="KL669220">
    <property type="protein sequence ID" value="KFW75833.1"/>
    <property type="molecule type" value="Genomic_DNA"/>
</dbReference>
<dbReference type="EC" id="3.1.26.4" evidence="2"/>
<dbReference type="PROSITE" id="PS50878">
    <property type="entry name" value="RT_POL"/>
    <property type="match status" value="1"/>
</dbReference>
<dbReference type="PANTHER" id="PTHR41694:SF3">
    <property type="entry name" value="RNA-DIRECTED DNA POLYMERASE-RELATED"/>
    <property type="match status" value="1"/>
</dbReference>
<feature type="non-terminal residue" evidence="10">
    <location>
        <position position="1"/>
    </location>
</feature>
<name>A0A093PG02_9PASS</name>
<protein>
    <recommendedName>
        <fullName evidence="2">ribonuclease H</fullName>
        <ecNumber evidence="2">3.1.26.4</ecNumber>
    </recommendedName>
</protein>
<keyword evidence="3" id="KW-0808">Transferase</keyword>
<feature type="domain" description="Reverse transcriptase" evidence="9">
    <location>
        <begin position="1"/>
        <end position="75"/>
    </location>
</feature>
<feature type="non-terminal residue" evidence="10">
    <location>
        <position position="171"/>
    </location>
</feature>
<keyword evidence="11" id="KW-1185">Reference proteome</keyword>
<dbReference type="Pfam" id="PF00078">
    <property type="entry name" value="RVT_1"/>
    <property type="match status" value="1"/>
</dbReference>
<reference evidence="10 11" key="1">
    <citation type="submission" date="2014-06" db="EMBL/GenBank/DDBJ databases">
        <title>Genome evolution of avian class.</title>
        <authorList>
            <person name="Zhang G."/>
            <person name="Li C."/>
        </authorList>
    </citation>
    <scope>NUCLEOTIDE SEQUENCE [LARGE SCALE GENOMIC DNA]</scope>
    <source>
        <strain evidence="10">BGI_N305</strain>
    </source>
</reference>
<gene>
    <name evidence="10" type="ORF">N305_11386</name>
</gene>
<dbReference type="GO" id="GO:0035613">
    <property type="term" value="F:RNA stem-loop binding"/>
    <property type="evidence" value="ECO:0007669"/>
    <property type="project" value="TreeGrafter"/>
</dbReference>
<sequence length="171" mass="19362">ICQTVVVKAIHPIRRLYPSAIIYHYIDDILIATAKETELQSVVAALTNAVQDAGLQVTPEKMQRSQPWTYLEWRITQQEISPQPLRLKANDTLTLNELQKLLGAINWLRPILDLTTEELHPLFELLKGNSDLTSSRSLTAEAKQALEPCSKVIKSKQGRRRDPELQICLAL</sequence>
<keyword evidence="6" id="KW-0255">Endonuclease</keyword>
<keyword evidence="7" id="KW-0378">Hydrolase</keyword>
<evidence type="ECO:0000256" key="1">
    <source>
        <dbReference type="ARBA" id="ARBA00010879"/>
    </source>
</evidence>
<keyword evidence="8" id="KW-0695">RNA-directed DNA polymerase</keyword>
<evidence type="ECO:0000256" key="4">
    <source>
        <dbReference type="ARBA" id="ARBA00022695"/>
    </source>
</evidence>
<dbReference type="OrthoDB" id="9319918at2759"/>
<dbReference type="InterPro" id="IPR043128">
    <property type="entry name" value="Rev_trsase/Diguanyl_cyclase"/>
</dbReference>
<keyword evidence="5" id="KW-0540">Nuclease</keyword>
<evidence type="ECO:0000256" key="8">
    <source>
        <dbReference type="ARBA" id="ARBA00022918"/>
    </source>
</evidence>
<organism evidence="10 11">
    <name type="scientific">Manacus vitellinus</name>
    <name type="common">golden-collared manakin</name>
    <dbReference type="NCBI Taxonomy" id="328815"/>
    <lineage>
        <taxon>Eukaryota</taxon>
        <taxon>Metazoa</taxon>
        <taxon>Chordata</taxon>
        <taxon>Craniata</taxon>
        <taxon>Vertebrata</taxon>
        <taxon>Euteleostomi</taxon>
        <taxon>Archelosauria</taxon>
        <taxon>Archosauria</taxon>
        <taxon>Dinosauria</taxon>
        <taxon>Saurischia</taxon>
        <taxon>Theropoda</taxon>
        <taxon>Coelurosauria</taxon>
        <taxon>Aves</taxon>
        <taxon>Neognathae</taxon>
        <taxon>Neoaves</taxon>
        <taxon>Telluraves</taxon>
        <taxon>Australaves</taxon>
        <taxon>Passeriformes</taxon>
        <taxon>Pipridae</taxon>
        <taxon>Manacus</taxon>
    </lineage>
</organism>